<dbReference type="GO" id="GO:0031491">
    <property type="term" value="F:nucleosome binding"/>
    <property type="evidence" value="ECO:0007669"/>
    <property type="project" value="TreeGrafter"/>
</dbReference>
<evidence type="ECO:0000259" key="2">
    <source>
        <dbReference type="Pfam" id="PF14633"/>
    </source>
</evidence>
<name>A0AAW1CG55_CROAD</name>
<proteinExistence type="predicted"/>
<accession>A0AAW1CG55</accession>
<dbReference type="PANTHER" id="PTHR10145:SF6">
    <property type="entry name" value="TRANSCRIPTION ELONGATION FACTOR SPT6"/>
    <property type="match status" value="1"/>
</dbReference>
<dbReference type="PANTHER" id="PTHR10145">
    <property type="entry name" value="TRANSCRIPTION ELONGATION FACTOR SPT6"/>
    <property type="match status" value="1"/>
</dbReference>
<keyword evidence="3" id="KW-0648">Protein biosynthesis</keyword>
<dbReference type="GO" id="GO:0008023">
    <property type="term" value="C:transcription elongation factor complex"/>
    <property type="evidence" value="ECO:0007669"/>
    <property type="project" value="TreeGrafter"/>
</dbReference>
<dbReference type="GO" id="GO:0140673">
    <property type="term" value="P:transcription elongation-coupled chromatin remodeling"/>
    <property type="evidence" value="ECO:0007669"/>
    <property type="project" value="InterPro"/>
</dbReference>
<organism evidence="3 4">
    <name type="scientific">Crotalus adamanteus</name>
    <name type="common">Eastern diamondback rattlesnake</name>
    <dbReference type="NCBI Taxonomy" id="8729"/>
    <lineage>
        <taxon>Eukaryota</taxon>
        <taxon>Metazoa</taxon>
        <taxon>Chordata</taxon>
        <taxon>Craniata</taxon>
        <taxon>Vertebrata</taxon>
        <taxon>Euteleostomi</taxon>
        <taxon>Lepidosauria</taxon>
        <taxon>Squamata</taxon>
        <taxon>Bifurcata</taxon>
        <taxon>Unidentata</taxon>
        <taxon>Episquamata</taxon>
        <taxon>Toxicofera</taxon>
        <taxon>Serpentes</taxon>
        <taxon>Colubroidea</taxon>
        <taxon>Viperidae</taxon>
        <taxon>Crotalinae</taxon>
        <taxon>Crotalus</taxon>
    </lineage>
</organism>
<keyword evidence="3" id="KW-0251">Elongation factor</keyword>
<protein>
    <submittedName>
        <fullName evidence="3">Transcription elongation factor SPT6</fullName>
    </submittedName>
</protein>
<dbReference type="CDD" id="cd09928">
    <property type="entry name" value="SH2_Cterm_SPT6_like"/>
    <property type="match status" value="1"/>
</dbReference>
<dbReference type="SUPFAM" id="SSF55550">
    <property type="entry name" value="SH2 domain"/>
    <property type="match status" value="1"/>
</dbReference>
<dbReference type="InterPro" id="IPR035019">
    <property type="entry name" value="Spt6_SH2_N"/>
</dbReference>
<dbReference type="Pfam" id="PF14633">
    <property type="entry name" value="SH2_2"/>
    <property type="match status" value="2"/>
</dbReference>
<evidence type="ECO:0000313" key="3">
    <source>
        <dbReference type="EMBL" id="KAK9412667.1"/>
    </source>
</evidence>
<feature type="region of interest" description="Disordered" evidence="1">
    <location>
        <begin position="336"/>
        <end position="447"/>
    </location>
</feature>
<dbReference type="FunFam" id="3.30.505.10:FF:000030">
    <property type="entry name" value="Transcription elongation factor spt6"/>
    <property type="match status" value="1"/>
</dbReference>
<keyword evidence="4" id="KW-1185">Reference proteome</keyword>
<dbReference type="InterPro" id="IPR035420">
    <property type="entry name" value="Spt6_SH2"/>
</dbReference>
<dbReference type="Gene3D" id="3.30.505.10">
    <property type="entry name" value="SH2 domain"/>
    <property type="match status" value="2"/>
</dbReference>
<reference evidence="3 4" key="1">
    <citation type="journal article" date="2024" name="Proc. Natl. Acad. Sci. U.S.A.">
        <title>The genetic regulatory architecture and epigenomic basis for age-related changes in rattlesnake venom.</title>
        <authorList>
            <person name="Hogan M.P."/>
            <person name="Holding M.L."/>
            <person name="Nystrom G.S."/>
            <person name="Colston T.J."/>
            <person name="Bartlett D.A."/>
            <person name="Mason A.J."/>
            <person name="Ellsworth S.A."/>
            <person name="Rautsaw R.M."/>
            <person name="Lawrence K.C."/>
            <person name="Strickland J.L."/>
            <person name="He B."/>
            <person name="Fraser P."/>
            <person name="Margres M.J."/>
            <person name="Gilbert D.M."/>
            <person name="Gibbs H.L."/>
            <person name="Parkinson C.L."/>
            <person name="Rokyta D.R."/>
        </authorList>
    </citation>
    <scope>NUCLEOTIDE SEQUENCE [LARGE SCALE GENOMIC DNA]</scope>
    <source>
        <strain evidence="3">DRR0105</strain>
    </source>
</reference>
<dbReference type="CDD" id="cd09918">
    <property type="entry name" value="SH2_Nterm_SPT6_like"/>
    <property type="match status" value="1"/>
</dbReference>
<feature type="domain" description="Spt6 SH2" evidence="2">
    <location>
        <begin position="142"/>
        <end position="233"/>
    </location>
</feature>
<feature type="compositionally biased region" description="Low complexity" evidence="1">
    <location>
        <begin position="356"/>
        <end position="390"/>
    </location>
</feature>
<dbReference type="FunFam" id="3.30.505.10:FF:000032">
    <property type="entry name" value="Transcription elongation factor spt6"/>
    <property type="match status" value="1"/>
</dbReference>
<evidence type="ECO:0000256" key="1">
    <source>
        <dbReference type="SAM" id="MobiDB-lite"/>
    </source>
</evidence>
<dbReference type="GO" id="GO:0034728">
    <property type="term" value="P:nucleosome organization"/>
    <property type="evidence" value="ECO:0007669"/>
    <property type="project" value="TreeGrafter"/>
</dbReference>
<evidence type="ECO:0000313" key="4">
    <source>
        <dbReference type="Proteomes" id="UP001474421"/>
    </source>
</evidence>
<feature type="domain" description="Spt6 SH2" evidence="2">
    <location>
        <begin position="3"/>
        <end position="88"/>
    </location>
</feature>
<gene>
    <name evidence="3" type="ORF">NXF25_003842</name>
</gene>
<dbReference type="Proteomes" id="UP001474421">
    <property type="component" value="Unassembled WGS sequence"/>
</dbReference>
<dbReference type="InterPro" id="IPR017072">
    <property type="entry name" value="TF_Spt6"/>
</dbReference>
<comment type="caution">
    <text evidence="3">The sequence shown here is derived from an EMBL/GenBank/DDBJ whole genome shotgun (WGS) entry which is preliminary data.</text>
</comment>
<feature type="region of interest" description="Disordered" evidence="1">
    <location>
        <begin position="94"/>
        <end position="114"/>
    </location>
</feature>
<dbReference type="EMBL" id="JAOTOJ010000001">
    <property type="protein sequence ID" value="KAK9412667.1"/>
    <property type="molecule type" value="Genomic_DNA"/>
</dbReference>
<sequence>MKRKQQRTTYIKRVIAHPSFHNINFKQAEKMMETMDQGDVVIRPSSKGENHLTVTWKVCDNIYQHVDVREEGKENAFSLGATLWINTEVSGAERAGGGAGERGSSRRGSCLPPPPVLLSLPRSLRTWTRSWPATSSPWPSFARDLLSHKYYHECNGGDRKRLEELLIKTKKEKPTFIPYFICACKDLPGKFLLGYQPRGKPRIEYVTVTPEGFRYRNHIFPTVNGLFRWFKDHYQDPVPGVTPSSSSRTRTPASINATPANINLADLTRAVNALPQNMTSQMFSAIAAVTGQGQNANATPAQWASSQYGYGGSGGGSSAYHVFTTPAQQPVATPLLTPSYSYTTPSQPITTPQYHQLQASTTPQSTQSQPSSQQPSSSSGQRQPPKSSSQAPIDWGKMAEQWLQEKEAERRKQKQRLTPRPSPSPMIESTPMSVAGDATPLLDEMDR</sequence>
<dbReference type="InterPro" id="IPR035018">
    <property type="entry name" value="Spt6_SH2_C"/>
</dbReference>
<dbReference type="GO" id="GO:0003746">
    <property type="term" value="F:translation elongation factor activity"/>
    <property type="evidence" value="ECO:0007669"/>
    <property type="project" value="UniProtKB-KW"/>
</dbReference>
<dbReference type="AlphaFoldDB" id="A0AAW1CG55"/>
<dbReference type="InterPro" id="IPR036860">
    <property type="entry name" value="SH2_dom_sf"/>
</dbReference>
<dbReference type="GO" id="GO:0042393">
    <property type="term" value="F:histone binding"/>
    <property type="evidence" value="ECO:0007669"/>
    <property type="project" value="TreeGrafter"/>
</dbReference>
<feature type="compositionally biased region" description="Polar residues" evidence="1">
    <location>
        <begin position="336"/>
        <end position="355"/>
    </location>
</feature>